<comment type="caution">
    <text evidence="10">Lacks conserved residue(s) required for the propagation of feature annotation.</text>
</comment>
<dbReference type="OrthoDB" id="291007at2759"/>
<keyword evidence="3 13" id="KW-0732">Signal</keyword>
<dbReference type="GeneID" id="105896366"/>
<keyword evidence="17" id="KW-1185">Reference proteome</keyword>
<evidence type="ECO:0000259" key="15">
    <source>
        <dbReference type="PROSITE" id="PS50144"/>
    </source>
</evidence>
<evidence type="ECO:0000256" key="4">
    <source>
        <dbReference type="ARBA" id="ARBA00022801"/>
    </source>
</evidence>
<dbReference type="Pfam" id="PF01400">
    <property type="entry name" value="Astacin"/>
    <property type="match status" value="1"/>
</dbReference>
<feature type="binding site" evidence="10">
    <location>
        <position position="154"/>
    </location>
    <ligand>
        <name>Zn(2+)</name>
        <dbReference type="ChEBI" id="CHEBI:29105"/>
        <note>catalytic</note>
    </ligand>
</feature>
<dbReference type="PROSITE" id="PS50060">
    <property type="entry name" value="MAM_2"/>
    <property type="match status" value="1"/>
</dbReference>
<evidence type="ECO:0000256" key="1">
    <source>
        <dbReference type="ARBA" id="ARBA00022670"/>
    </source>
</evidence>
<keyword evidence="2 10" id="KW-0479">Metal-binding</keyword>
<keyword evidence="12" id="KW-0472">Membrane</keyword>
<dbReference type="GO" id="GO:0006508">
    <property type="term" value="P:proteolysis"/>
    <property type="evidence" value="ECO:0007669"/>
    <property type="project" value="UniProtKB-KW"/>
</dbReference>
<sequence>MHPCVFLLVSLACGLAPLLAHPIVKDEDIDITEINKGLDLFEGDIKVAAKTRRRRSIRSEQHRWPLPVPYYLDRSLDMNAKGVILRAFEQFRLKTCIDFRPRRWGEQHISIKNDTGCWSHVGKEEWKQDLSIGSNCDTVATVEHELMHALGFWHEQSRYDRDNYITINWENIEAGKEHNFKIRTNDTNSTMDTPYDYFSVMHYPKNAFTNGNGSTIITKLPEFQDVIGQELDMSHYDVEELNKFYGCNESISFLDQCSFDDESLCEMSVCSRRSQGWRRVSRADGGPHLDHTYLGTDSQGTGFFMHFSTKRGSVGDSARLQTRRMTPGRSCKIQCLEFFYYHSGNWSDQLNIWIREFDGVDDIIGTRRLMSQIQGSPADYWKLHHVPLNATKTFQVEFEARKGAGSSSGGFSMDDINLSETECPHHTWQIRNFEEELSTSPNNSFLLSPKYYSADGYRYQVMVLLNKDYFGVFVRLVSGINDDWLQWPCPWRQVTFTLLDQNPHIRKRMSQQRSVTTSTALSLRECFHNPRIWGSLQNVSWTSYVNKGYGYGSFMPAAKLGSREFLKGGDIFLLITMQDISPLRNLSSLPCPSMKGKTFSVSPLQQTDDDGPCGTQHSSTPTLMSTTSTPNTTTSTTSTPTTTTSTTSTPTTATSTPTTTTSTTSTPTTAISTPNTTTSRTYTPTTATSRTYTPTTTTSTTYTPTTTTSRTTASSTYTSTTTSRTTASTLRCDNIFSVTCYKIEISPGALVLVTLLVFIWGMLCKPCCCKKKRSVPSAENMVFMQMQEN</sequence>
<feature type="binding site" evidence="10">
    <location>
        <position position="144"/>
    </location>
    <ligand>
        <name>Zn(2+)</name>
        <dbReference type="ChEBI" id="CHEBI:29105"/>
        <note>catalytic</note>
    </ligand>
</feature>
<dbReference type="PANTHER" id="PTHR10127">
    <property type="entry name" value="DISCOIDIN, CUB, EGF, LAMININ , AND ZINC METALLOPROTEASE DOMAIN CONTAINING"/>
    <property type="match status" value="1"/>
</dbReference>
<dbReference type="InterPro" id="IPR001506">
    <property type="entry name" value="Peptidase_M12A"/>
</dbReference>
<keyword evidence="5 10" id="KW-0862">Zinc</keyword>
<evidence type="ECO:0000313" key="18">
    <source>
        <dbReference type="RefSeq" id="XP_042564963.1"/>
    </source>
</evidence>
<feature type="binding site" evidence="10">
    <location>
        <position position="148"/>
    </location>
    <ligand>
        <name>Zn(2+)</name>
        <dbReference type="ChEBI" id="CHEBI:29105"/>
        <note>catalytic</note>
    </ligand>
</feature>
<feature type="signal peptide" evidence="13">
    <location>
        <begin position="1"/>
        <end position="20"/>
    </location>
</feature>
<protein>
    <submittedName>
        <fullName evidence="18">Meprin A subunit beta-like</fullName>
    </submittedName>
</protein>
<keyword evidence="8" id="KW-1015">Disulfide bond</keyword>
<dbReference type="InterPro" id="IPR002083">
    <property type="entry name" value="MATH/TRAF_dom"/>
</dbReference>
<evidence type="ECO:0000256" key="7">
    <source>
        <dbReference type="ARBA" id="ARBA00023145"/>
    </source>
</evidence>
<feature type="chain" id="PRO_5035424435" evidence="13">
    <location>
        <begin position="21"/>
        <end position="789"/>
    </location>
</feature>
<dbReference type="AlphaFoldDB" id="A0A8M1KRD2"/>
<organism evidence="17 18">
    <name type="scientific">Clupea harengus</name>
    <name type="common">Atlantic herring</name>
    <dbReference type="NCBI Taxonomy" id="7950"/>
    <lineage>
        <taxon>Eukaryota</taxon>
        <taxon>Metazoa</taxon>
        <taxon>Chordata</taxon>
        <taxon>Craniata</taxon>
        <taxon>Vertebrata</taxon>
        <taxon>Euteleostomi</taxon>
        <taxon>Actinopterygii</taxon>
        <taxon>Neopterygii</taxon>
        <taxon>Teleostei</taxon>
        <taxon>Clupei</taxon>
        <taxon>Clupeiformes</taxon>
        <taxon>Clupeoidei</taxon>
        <taxon>Clupeidae</taxon>
        <taxon>Clupea</taxon>
    </lineage>
</organism>
<keyword evidence="12" id="KW-1133">Transmembrane helix</keyword>
<keyword evidence="12" id="KW-0812">Transmembrane</keyword>
<dbReference type="PANTHER" id="PTHR10127:SF814">
    <property type="entry name" value="MEPRIN A SUBUNIT BETA"/>
    <property type="match status" value="1"/>
</dbReference>
<feature type="region of interest" description="Disordered" evidence="11">
    <location>
        <begin position="597"/>
        <end position="720"/>
    </location>
</feature>
<dbReference type="RefSeq" id="XP_042564963.1">
    <property type="nucleotide sequence ID" value="XM_042709029.1"/>
</dbReference>
<keyword evidence="6 10" id="KW-0482">Metalloprotease</keyword>
<dbReference type="Proteomes" id="UP000515152">
    <property type="component" value="Chromosome 11"/>
</dbReference>
<dbReference type="KEGG" id="char:105896366"/>
<evidence type="ECO:0000259" key="14">
    <source>
        <dbReference type="PROSITE" id="PS50060"/>
    </source>
</evidence>
<dbReference type="SMART" id="SM00137">
    <property type="entry name" value="MAM"/>
    <property type="match status" value="1"/>
</dbReference>
<dbReference type="Pfam" id="PF22486">
    <property type="entry name" value="MATH_2"/>
    <property type="match status" value="1"/>
</dbReference>
<dbReference type="FunFam" id="3.40.390.10:FF:000015">
    <property type="entry name" value="Meprin A subunit"/>
    <property type="match status" value="1"/>
</dbReference>
<evidence type="ECO:0000256" key="9">
    <source>
        <dbReference type="ARBA" id="ARBA00023180"/>
    </source>
</evidence>
<evidence type="ECO:0000313" key="17">
    <source>
        <dbReference type="Proteomes" id="UP000515152"/>
    </source>
</evidence>
<keyword evidence="9" id="KW-0325">Glycoprotein</keyword>
<keyword evidence="1 10" id="KW-0645">Protease</keyword>
<feature type="compositionally biased region" description="Low complexity" evidence="11">
    <location>
        <begin position="618"/>
        <end position="720"/>
    </location>
</feature>
<feature type="domain" description="Peptidase M12A" evidence="16">
    <location>
        <begin position="55"/>
        <end position="248"/>
    </location>
</feature>
<name>A0A8M1KRD2_CLUHA</name>
<evidence type="ECO:0000256" key="10">
    <source>
        <dbReference type="PROSITE-ProRule" id="PRU01211"/>
    </source>
</evidence>
<dbReference type="InterPro" id="IPR006026">
    <property type="entry name" value="Peptidase_Metallo"/>
</dbReference>
<evidence type="ECO:0000256" key="6">
    <source>
        <dbReference type="ARBA" id="ARBA00023049"/>
    </source>
</evidence>
<dbReference type="GO" id="GO:0016020">
    <property type="term" value="C:membrane"/>
    <property type="evidence" value="ECO:0007669"/>
    <property type="project" value="InterPro"/>
</dbReference>
<feature type="active site" evidence="10">
    <location>
        <position position="145"/>
    </location>
</feature>
<feature type="domain" description="MAM" evidence="14">
    <location>
        <begin position="255"/>
        <end position="425"/>
    </location>
</feature>
<dbReference type="CDD" id="cd06263">
    <property type="entry name" value="MAM"/>
    <property type="match status" value="1"/>
</dbReference>
<keyword evidence="4 10" id="KW-0378">Hydrolase</keyword>
<dbReference type="PROSITE" id="PS50144">
    <property type="entry name" value="MATH"/>
    <property type="match status" value="1"/>
</dbReference>
<dbReference type="GO" id="GO:0004222">
    <property type="term" value="F:metalloendopeptidase activity"/>
    <property type="evidence" value="ECO:0007669"/>
    <property type="project" value="UniProtKB-UniRule"/>
</dbReference>
<dbReference type="Pfam" id="PF00629">
    <property type="entry name" value="MAM"/>
    <property type="match status" value="1"/>
</dbReference>
<dbReference type="PROSITE" id="PS51864">
    <property type="entry name" value="ASTACIN"/>
    <property type="match status" value="1"/>
</dbReference>
<evidence type="ECO:0000256" key="12">
    <source>
        <dbReference type="SAM" id="Phobius"/>
    </source>
</evidence>
<evidence type="ECO:0000256" key="5">
    <source>
        <dbReference type="ARBA" id="ARBA00022833"/>
    </source>
</evidence>
<evidence type="ECO:0000259" key="16">
    <source>
        <dbReference type="PROSITE" id="PS51864"/>
    </source>
</evidence>
<reference evidence="18" key="1">
    <citation type="submission" date="2025-08" db="UniProtKB">
        <authorList>
            <consortium name="RefSeq"/>
        </authorList>
    </citation>
    <scope>IDENTIFICATION</scope>
</reference>
<evidence type="ECO:0000256" key="8">
    <source>
        <dbReference type="ARBA" id="ARBA00023157"/>
    </source>
</evidence>
<dbReference type="GO" id="GO:0008270">
    <property type="term" value="F:zinc ion binding"/>
    <property type="evidence" value="ECO:0007669"/>
    <property type="project" value="UniProtKB-UniRule"/>
</dbReference>
<evidence type="ECO:0000256" key="3">
    <source>
        <dbReference type="ARBA" id="ARBA00022729"/>
    </source>
</evidence>
<keyword evidence="7" id="KW-0865">Zymogen</keyword>
<comment type="cofactor">
    <cofactor evidence="10">
        <name>Zn(2+)</name>
        <dbReference type="ChEBI" id="CHEBI:29105"/>
    </cofactor>
    <text evidence="10">Binds 1 zinc ion per subunit.</text>
</comment>
<evidence type="ECO:0000256" key="2">
    <source>
        <dbReference type="ARBA" id="ARBA00022723"/>
    </source>
</evidence>
<gene>
    <name evidence="18" type="primary">LOC105896366</name>
</gene>
<feature type="domain" description="MATH" evidence="15">
    <location>
        <begin position="423"/>
        <end position="577"/>
    </location>
</feature>
<evidence type="ECO:0000256" key="11">
    <source>
        <dbReference type="SAM" id="MobiDB-lite"/>
    </source>
</evidence>
<dbReference type="FunFam" id="2.60.210.10:FF:000009">
    <property type="entry name" value="Meprin A subunit"/>
    <property type="match status" value="1"/>
</dbReference>
<evidence type="ECO:0000256" key="13">
    <source>
        <dbReference type="SAM" id="SignalP"/>
    </source>
</evidence>
<dbReference type="InterPro" id="IPR000998">
    <property type="entry name" value="MAM_dom"/>
</dbReference>
<accession>A0A8M1KRD2</accession>
<feature type="transmembrane region" description="Helical" evidence="12">
    <location>
        <begin position="745"/>
        <end position="763"/>
    </location>
</feature>
<proteinExistence type="predicted"/>
<dbReference type="SMART" id="SM00235">
    <property type="entry name" value="ZnMc"/>
    <property type="match status" value="1"/>
</dbReference>